<proteinExistence type="predicted"/>
<accession>A0A6B0V2M3</accession>
<protein>
    <submittedName>
        <fullName evidence="2">Uncharacterized protein</fullName>
    </submittedName>
</protein>
<evidence type="ECO:0000256" key="1">
    <source>
        <dbReference type="SAM" id="MobiDB-lite"/>
    </source>
</evidence>
<evidence type="ECO:0000313" key="2">
    <source>
        <dbReference type="EMBL" id="MXU96407.1"/>
    </source>
</evidence>
<dbReference type="AlphaFoldDB" id="A0A6B0V2M3"/>
<feature type="region of interest" description="Disordered" evidence="1">
    <location>
        <begin position="193"/>
        <end position="215"/>
    </location>
</feature>
<sequence length="215" mass="23197">MAWLGLNPNCAARLLALAPVMRTCCTMPGVGWAGLLIPAATVELAVDMVGLEVATIGVKIGCCFSGGIRTHTPTERCITLFLRAPAQRSCSQTNSLSCFWSWKERRRQRSRARCSVSHFFSMGWSRACPCRARHSRTRWATYASSWALLSTTRLGPTGMPTGGGVWLTPSSGLHSVRTPLSDSAQSSNLMRFEPSGAASEPSVTPSAFLSSARLE</sequence>
<name>A0A6B0V2M3_IXORI</name>
<dbReference type="EMBL" id="GIFC01014324">
    <property type="protein sequence ID" value="MXU96407.1"/>
    <property type="molecule type" value="Transcribed_RNA"/>
</dbReference>
<organism evidence="2">
    <name type="scientific">Ixodes ricinus</name>
    <name type="common">Common tick</name>
    <name type="synonym">Acarus ricinus</name>
    <dbReference type="NCBI Taxonomy" id="34613"/>
    <lineage>
        <taxon>Eukaryota</taxon>
        <taxon>Metazoa</taxon>
        <taxon>Ecdysozoa</taxon>
        <taxon>Arthropoda</taxon>
        <taxon>Chelicerata</taxon>
        <taxon>Arachnida</taxon>
        <taxon>Acari</taxon>
        <taxon>Parasitiformes</taxon>
        <taxon>Ixodida</taxon>
        <taxon>Ixodoidea</taxon>
        <taxon>Ixodidae</taxon>
        <taxon>Ixodinae</taxon>
        <taxon>Ixodes</taxon>
    </lineage>
</organism>
<reference evidence="2" key="1">
    <citation type="submission" date="2019-12" db="EMBL/GenBank/DDBJ databases">
        <title>An insight into the sialome of adult female Ixodes ricinus ticks feeding for 6 days.</title>
        <authorList>
            <person name="Perner J."/>
            <person name="Ribeiro J.M.C."/>
        </authorList>
    </citation>
    <scope>NUCLEOTIDE SEQUENCE</scope>
    <source>
        <strain evidence="2">Semi-engorged</strain>
        <tissue evidence="2">Salivary glands</tissue>
    </source>
</reference>